<dbReference type="VEuPathDB" id="FungiDB:GMDG_02963"/>
<reference evidence="1" key="1">
    <citation type="submission" date="2016-03" db="EMBL/GenBank/DDBJ databases">
        <title>Updated assembly of Pseudogymnoascus destructans, the fungus causing white-nose syndrome of bats.</title>
        <authorList>
            <person name="Palmer J.M."/>
            <person name="Drees K.P."/>
            <person name="Foster J.T."/>
            <person name="Lindner D.L."/>
        </authorList>
    </citation>
    <scope>NUCLEOTIDE SEQUENCE [LARGE SCALE GENOMIC DNA]</scope>
    <source>
        <strain evidence="1">20631-21</strain>
    </source>
</reference>
<name>A0A177A100_9PEZI</name>
<sequence length="180" mass="20377">MVAVWVVDGEISFPQDIEMGEFVGVGPIYVENPWISLDQELLADLDVLVISKAKTLSTIMNDHFPDALAISFISHQILIELIETKVGLRYYNDPIHGPGVKRPKPNTDRFRDEYDNTDYLKSQGCFHPGSMMSFGENRIFTAGIQVKRQYDTRVTVPISLWDKKLQPELRRGSHAVKQGG</sequence>
<proteinExistence type="predicted"/>
<dbReference type="AlphaFoldDB" id="A0A177A100"/>
<dbReference type="EMBL" id="KV441415">
    <property type="protein sequence ID" value="OAF54773.1"/>
    <property type="molecule type" value="Genomic_DNA"/>
</dbReference>
<dbReference type="GeneID" id="36291949"/>
<gene>
    <name evidence="1" type="ORF">VC83_08911</name>
</gene>
<dbReference type="OrthoDB" id="3439950at2759"/>
<protein>
    <submittedName>
        <fullName evidence="1">Uncharacterized protein</fullName>
    </submittedName>
</protein>
<evidence type="ECO:0000313" key="1">
    <source>
        <dbReference type="EMBL" id="OAF54773.1"/>
    </source>
</evidence>
<dbReference type="RefSeq" id="XP_024320076.1">
    <property type="nucleotide sequence ID" value="XM_024472452.1"/>
</dbReference>
<accession>A0A177A100</accession>
<organism evidence="1">
    <name type="scientific">Pseudogymnoascus destructans</name>
    <dbReference type="NCBI Taxonomy" id="655981"/>
    <lineage>
        <taxon>Eukaryota</taxon>
        <taxon>Fungi</taxon>
        <taxon>Dikarya</taxon>
        <taxon>Ascomycota</taxon>
        <taxon>Pezizomycotina</taxon>
        <taxon>Leotiomycetes</taxon>
        <taxon>Thelebolales</taxon>
        <taxon>Thelebolaceae</taxon>
        <taxon>Pseudogymnoascus</taxon>
    </lineage>
</organism>
<dbReference type="Proteomes" id="UP000077154">
    <property type="component" value="Unassembled WGS sequence"/>
</dbReference>